<dbReference type="GO" id="GO:0008168">
    <property type="term" value="F:methyltransferase activity"/>
    <property type="evidence" value="ECO:0007669"/>
    <property type="project" value="UniProtKB-KW"/>
</dbReference>
<proteinExistence type="predicted"/>
<dbReference type="PANTHER" id="PTHR43464:SF19">
    <property type="entry name" value="UBIQUINONE BIOSYNTHESIS O-METHYLTRANSFERASE, MITOCHONDRIAL"/>
    <property type="match status" value="1"/>
</dbReference>
<dbReference type="PANTHER" id="PTHR43464">
    <property type="entry name" value="METHYLTRANSFERASE"/>
    <property type="match status" value="1"/>
</dbReference>
<reference evidence="5" key="1">
    <citation type="journal article" date="2019" name="Int. J. Syst. Evol. Microbiol.">
        <title>The Global Catalogue of Microorganisms (GCM) 10K type strain sequencing project: providing services to taxonomists for standard genome sequencing and annotation.</title>
        <authorList>
            <consortium name="The Broad Institute Genomics Platform"/>
            <consortium name="The Broad Institute Genome Sequencing Center for Infectious Disease"/>
            <person name="Wu L."/>
            <person name="Ma J."/>
        </authorList>
    </citation>
    <scope>NUCLEOTIDE SEQUENCE [LARGE SCALE GENOMIC DNA]</scope>
    <source>
        <strain evidence="5">CGMCC 1.16855</strain>
    </source>
</reference>
<keyword evidence="2" id="KW-0808">Transferase</keyword>
<comment type="caution">
    <text evidence="4">The sequence shown here is derived from an EMBL/GenBank/DDBJ whole genome shotgun (WGS) entry which is preliminary data.</text>
</comment>
<dbReference type="Pfam" id="PF05401">
    <property type="entry name" value="NodS"/>
    <property type="match status" value="1"/>
</dbReference>
<evidence type="ECO:0000313" key="5">
    <source>
        <dbReference type="Proteomes" id="UP001595420"/>
    </source>
</evidence>
<name>A0ABV7BT56_9PROT</name>
<evidence type="ECO:0000256" key="2">
    <source>
        <dbReference type="ARBA" id="ARBA00022679"/>
    </source>
</evidence>
<gene>
    <name evidence="4" type="ORF">ACFOD3_08320</name>
</gene>
<keyword evidence="1 4" id="KW-0489">Methyltransferase</keyword>
<dbReference type="RefSeq" id="WP_216835974.1">
    <property type="nucleotide sequence ID" value="NZ_JAFNJS010000002.1"/>
</dbReference>
<sequence>MTKPSLPPDYFEALYQADPDPWRFAESAYERDKYRDTLEALPRPRHASALEAGCSIGVLTAALAPRCEALLAVDAAAAPLEAARTRCAGLPQVTIRQAVLPRDWPEGRFDLMLFSEVLYYLDAADLDRLATRVAEALAPGGDILLVHWTGETDYPQTGDAAAEAFCAALAPRAEVTLRQRRPRYRLDLLRGR</sequence>
<dbReference type="GO" id="GO:0032259">
    <property type="term" value="P:methylation"/>
    <property type="evidence" value="ECO:0007669"/>
    <property type="project" value="UniProtKB-KW"/>
</dbReference>
<dbReference type="Proteomes" id="UP001595420">
    <property type="component" value="Unassembled WGS sequence"/>
</dbReference>
<protein>
    <submittedName>
        <fullName evidence="4">SAM-dependent methyltransferase</fullName>
    </submittedName>
</protein>
<evidence type="ECO:0000313" key="4">
    <source>
        <dbReference type="EMBL" id="MFC2999896.1"/>
    </source>
</evidence>
<keyword evidence="3" id="KW-0949">S-adenosyl-L-methionine</keyword>
<dbReference type="EMBL" id="JBHRSB010000002">
    <property type="protein sequence ID" value="MFC2999896.1"/>
    <property type="molecule type" value="Genomic_DNA"/>
</dbReference>
<evidence type="ECO:0000256" key="1">
    <source>
        <dbReference type="ARBA" id="ARBA00022603"/>
    </source>
</evidence>
<accession>A0ABV7BT56</accession>
<dbReference type="InterPro" id="IPR008715">
    <property type="entry name" value="SAM-MeTfrase_NodS-like"/>
</dbReference>
<keyword evidence="5" id="KW-1185">Reference proteome</keyword>
<evidence type="ECO:0000256" key="3">
    <source>
        <dbReference type="ARBA" id="ARBA00022691"/>
    </source>
</evidence>
<organism evidence="4 5">
    <name type="scientific">Falsiroseomonas tokyonensis</name>
    <dbReference type="NCBI Taxonomy" id="430521"/>
    <lineage>
        <taxon>Bacteria</taxon>
        <taxon>Pseudomonadati</taxon>
        <taxon>Pseudomonadota</taxon>
        <taxon>Alphaproteobacteria</taxon>
        <taxon>Acetobacterales</taxon>
        <taxon>Roseomonadaceae</taxon>
        <taxon>Falsiroseomonas</taxon>
    </lineage>
</organism>